<dbReference type="AlphaFoldDB" id="A0A6J2JYM8"/>
<evidence type="ECO:0000256" key="1">
    <source>
        <dbReference type="SAM" id="MobiDB-lite"/>
    </source>
</evidence>
<evidence type="ECO:0000313" key="3">
    <source>
        <dbReference type="Proteomes" id="UP000504629"/>
    </source>
</evidence>
<proteinExistence type="predicted"/>
<feature type="compositionally biased region" description="Low complexity" evidence="1">
    <location>
        <begin position="79"/>
        <end position="91"/>
    </location>
</feature>
<dbReference type="OrthoDB" id="8122203at2759"/>
<evidence type="ECO:0000256" key="2">
    <source>
        <dbReference type="SAM" id="SignalP"/>
    </source>
</evidence>
<accession>A0A6J2JYM8</accession>
<keyword evidence="3" id="KW-1185">Reference proteome</keyword>
<reference evidence="4" key="1">
    <citation type="submission" date="2025-08" db="UniProtKB">
        <authorList>
            <consortium name="RefSeq"/>
        </authorList>
    </citation>
    <scope>IDENTIFICATION</scope>
    <source>
        <tissue evidence="4">Silk gland</tissue>
    </source>
</reference>
<protein>
    <submittedName>
        <fullName evidence="4">Uncharacterized protein LOC114246395</fullName>
    </submittedName>
</protein>
<feature type="signal peptide" evidence="2">
    <location>
        <begin position="1"/>
        <end position="18"/>
    </location>
</feature>
<feature type="region of interest" description="Disordered" evidence="1">
    <location>
        <begin position="268"/>
        <end position="304"/>
    </location>
</feature>
<dbReference type="Proteomes" id="UP000504629">
    <property type="component" value="Unplaced"/>
</dbReference>
<dbReference type="RefSeq" id="XP_028034690.1">
    <property type="nucleotide sequence ID" value="XM_028178889.1"/>
</dbReference>
<feature type="compositionally biased region" description="Polar residues" evidence="1">
    <location>
        <begin position="273"/>
        <end position="296"/>
    </location>
</feature>
<dbReference type="GeneID" id="114246395"/>
<name>A0A6J2JYM8_BOMMA</name>
<gene>
    <name evidence="4" type="primary">LOC114246395</name>
</gene>
<sequence>MAIRKLLIIITFAALVCSSEIEDGEHKKRGVKGTALNSVSTSAQKPDYTYSIYTQNPSTQSATSSQTYQSQVPNSYYPSQGSSQYYTSGNSQADTSQTYSAQPQVNATPQQGTSHYLPINYVPSPGYLSRYQVAPSKTSSNAQVAFVPQPNHYPQQQIFAFPQIPHSYFSPNTANQVHPHHNAFVSQIPQFNYQPLSLGSLFGHPSGTVVLGQSSQPAHNNLLYPNPVQNYFTPASQSNQYSQSKYSSYVSPVQSEYDKVQGALAQTKEENEIVTQNSEYAGTSDPNSSYKNSYSGRSAYAKLS</sequence>
<feature type="region of interest" description="Disordered" evidence="1">
    <location>
        <begin position="79"/>
        <end position="116"/>
    </location>
</feature>
<dbReference type="KEGG" id="bman:114246395"/>
<feature type="compositionally biased region" description="Polar residues" evidence="1">
    <location>
        <begin position="92"/>
        <end position="114"/>
    </location>
</feature>
<feature type="chain" id="PRO_5026998505" evidence="2">
    <location>
        <begin position="19"/>
        <end position="304"/>
    </location>
</feature>
<organism evidence="3 4">
    <name type="scientific">Bombyx mandarina</name>
    <name type="common">Wild silk moth</name>
    <name type="synonym">Wild silkworm</name>
    <dbReference type="NCBI Taxonomy" id="7092"/>
    <lineage>
        <taxon>Eukaryota</taxon>
        <taxon>Metazoa</taxon>
        <taxon>Ecdysozoa</taxon>
        <taxon>Arthropoda</taxon>
        <taxon>Hexapoda</taxon>
        <taxon>Insecta</taxon>
        <taxon>Pterygota</taxon>
        <taxon>Neoptera</taxon>
        <taxon>Endopterygota</taxon>
        <taxon>Lepidoptera</taxon>
        <taxon>Glossata</taxon>
        <taxon>Ditrysia</taxon>
        <taxon>Bombycoidea</taxon>
        <taxon>Bombycidae</taxon>
        <taxon>Bombycinae</taxon>
        <taxon>Bombyx</taxon>
    </lineage>
</organism>
<keyword evidence="2" id="KW-0732">Signal</keyword>
<evidence type="ECO:0000313" key="4">
    <source>
        <dbReference type="RefSeq" id="XP_028034690.1"/>
    </source>
</evidence>